<dbReference type="Pfam" id="PF01966">
    <property type="entry name" value="HD"/>
    <property type="match status" value="1"/>
</dbReference>
<dbReference type="InterPro" id="IPR003607">
    <property type="entry name" value="HD/PDEase_dom"/>
</dbReference>
<dbReference type="AlphaFoldDB" id="A0A1G7IMH8"/>
<dbReference type="InterPro" id="IPR006674">
    <property type="entry name" value="HD_domain"/>
</dbReference>
<sequence length="160" mass="18237">MNKILLVQSKLLNKINQYKHTAERDYPIEWEKIHMVSCAKIGLLLAAKRNIEPEMAAIACSLHDYGRIVTGKQAYHAVNGYEPVKEFLAEIGLFTNDEIEKLAQAVKNHSNKHVVGTPLEEIVKDADVLDCYQYGDELERPEQRERLKKVIAELGYSELS</sequence>
<dbReference type="OrthoDB" id="1680582at2"/>
<keyword evidence="3" id="KW-1185">Reference proteome</keyword>
<dbReference type="STRING" id="1123285.SAMN05660235_00520"/>
<organism evidence="2 3">
    <name type="scientific">Sporolituus thermophilus DSM 23256</name>
    <dbReference type="NCBI Taxonomy" id="1123285"/>
    <lineage>
        <taxon>Bacteria</taxon>
        <taxon>Bacillati</taxon>
        <taxon>Bacillota</taxon>
        <taxon>Negativicutes</taxon>
        <taxon>Selenomonadales</taxon>
        <taxon>Sporomusaceae</taxon>
        <taxon>Sporolituus</taxon>
    </lineage>
</organism>
<accession>A0A1G7IMH8</accession>
<evidence type="ECO:0000313" key="2">
    <source>
        <dbReference type="EMBL" id="SDF13509.1"/>
    </source>
</evidence>
<protein>
    <recommendedName>
        <fullName evidence="1">HD domain-containing protein</fullName>
    </recommendedName>
</protein>
<dbReference type="CDD" id="cd00077">
    <property type="entry name" value="HDc"/>
    <property type="match status" value="1"/>
</dbReference>
<name>A0A1G7IMH8_9FIRM</name>
<gene>
    <name evidence="2" type="ORF">SAMN05660235_00520</name>
</gene>
<dbReference type="EMBL" id="FNBU01000003">
    <property type="protein sequence ID" value="SDF13509.1"/>
    <property type="molecule type" value="Genomic_DNA"/>
</dbReference>
<evidence type="ECO:0000313" key="3">
    <source>
        <dbReference type="Proteomes" id="UP000243333"/>
    </source>
</evidence>
<dbReference type="Proteomes" id="UP000243333">
    <property type="component" value="Unassembled WGS sequence"/>
</dbReference>
<dbReference type="Gene3D" id="1.10.3210.10">
    <property type="entry name" value="Hypothetical protein af1432"/>
    <property type="match status" value="1"/>
</dbReference>
<proteinExistence type="predicted"/>
<evidence type="ECO:0000259" key="1">
    <source>
        <dbReference type="Pfam" id="PF01966"/>
    </source>
</evidence>
<reference evidence="3" key="1">
    <citation type="submission" date="2016-10" db="EMBL/GenBank/DDBJ databases">
        <authorList>
            <person name="Varghese N."/>
            <person name="Submissions S."/>
        </authorList>
    </citation>
    <scope>NUCLEOTIDE SEQUENCE [LARGE SCALE GENOMIC DNA]</scope>
    <source>
        <strain evidence="3">DSM 23256</strain>
    </source>
</reference>
<dbReference type="SUPFAM" id="SSF109604">
    <property type="entry name" value="HD-domain/PDEase-like"/>
    <property type="match status" value="1"/>
</dbReference>
<feature type="domain" description="HD" evidence="1">
    <location>
        <begin position="33"/>
        <end position="130"/>
    </location>
</feature>
<dbReference type="RefSeq" id="WP_093687833.1">
    <property type="nucleotide sequence ID" value="NZ_FNBU01000003.1"/>
</dbReference>